<dbReference type="RefSeq" id="WP_224827208.1">
    <property type="nucleotide sequence ID" value="NZ_JAIVEF010000001.1"/>
</dbReference>
<evidence type="ECO:0000313" key="2">
    <source>
        <dbReference type="EMBL" id="MFC4988413.1"/>
    </source>
</evidence>
<dbReference type="EMBL" id="JBHSJG010000036">
    <property type="protein sequence ID" value="MFC4988413.1"/>
    <property type="molecule type" value="Genomic_DNA"/>
</dbReference>
<comment type="caution">
    <text evidence="2">The sequence shown here is derived from an EMBL/GenBank/DDBJ whole genome shotgun (WGS) entry which is preliminary data.</text>
</comment>
<keyword evidence="3" id="KW-1185">Reference proteome</keyword>
<name>A0ABD5QFK7_9EURY</name>
<dbReference type="AlphaFoldDB" id="A0ABD5QFK7"/>
<accession>A0ABD5QFK7</accession>
<dbReference type="Proteomes" id="UP001595925">
    <property type="component" value="Unassembled WGS sequence"/>
</dbReference>
<evidence type="ECO:0000256" key="1">
    <source>
        <dbReference type="SAM" id="MobiDB-lite"/>
    </source>
</evidence>
<protein>
    <recommendedName>
        <fullName evidence="4">Rho termination factor N-terminal domain-containing protein</fullName>
    </recommendedName>
</protein>
<sequence length="269" mass="28216">MSDDEGDGGFDLAEIVTDEVTEQLDASELLGGGSIKDQVDAGALGASVGREFGARAGREFGEAIGGEVHETIDSGLERGAEFGEIAGEVKTAIREAIVGVVSRLASREAIASAAEAIGSEELGDGVRAAIPEESAGDAVDGAIEEATDEVEEATPDIANEESDGDEEAREDEEGEETEEAEDGDEEGDDESGGLTEKADEATPDLLAEGDGTPAPEDLEGLRRETLEDFLEVMSYRDLQSVAKDIDVKANLSREEMTEEIIETVSESEE</sequence>
<feature type="compositionally biased region" description="Acidic residues" evidence="1">
    <location>
        <begin position="147"/>
        <end position="191"/>
    </location>
</feature>
<reference evidence="2 3" key="1">
    <citation type="journal article" date="2019" name="Int. J. Syst. Evol. Microbiol.">
        <title>The Global Catalogue of Microorganisms (GCM) 10K type strain sequencing project: providing services to taxonomists for standard genome sequencing and annotation.</title>
        <authorList>
            <consortium name="The Broad Institute Genomics Platform"/>
            <consortium name="The Broad Institute Genome Sequencing Center for Infectious Disease"/>
            <person name="Wu L."/>
            <person name="Ma J."/>
        </authorList>
    </citation>
    <scope>NUCLEOTIDE SEQUENCE [LARGE SCALE GENOMIC DNA]</scope>
    <source>
        <strain evidence="2 3">CGMCC 1.15824</strain>
    </source>
</reference>
<evidence type="ECO:0000313" key="3">
    <source>
        <dbReference type="Proteomes" id="UP001595925"/>
    </source>
</evidence>
<feature type="region of interest" description="Disordered" evidence="1">
    <location>
        <begin position="147"/>
        <end position="220"/>
    </location>
</feature>
<proteinExistence type="predicted"/>
<organism evidence="2 3">
    <name type="scientific">Saliphagus infecundisoli</name>
    <dbReference type="NCBI Taxonomy" id="1849069"/>
    <lineage>
        <taxon>Archaea</taxon>
        <taxon>Methanobacteriati</taxon>
        <taxon>Methanobacteriota</taxon>
        <taxon>Stenosarchaea group</taxon>
        <taxon>Halobacteria</taxon>
        <taxon>Halobacteriales</taxon>
        <taxon>Natrialbaceae</taxon>
        <taxon>Saliphagus</taxon>
    </lineage>
</organism>
<gene>
    <name evidence="2" type="ORF">ACFPFO_11720</name>
</gene>
<evidence type="ECO:0008006" key="4">
    <source>
        <dbReference type="Google" id="ProtNLM"/>
    </source>
</evidence>